<proteinExistence type="predicted"/>
<dbReference type="AlphaFoldDB" id="E0VV35"/>
<dbReference type="OrthoDB" id="5531344at2759"/>
<reference evidence="2" key="1">
    <citation type="submission" date="2007-04" db="EMBL/GenBank/DDBJ databases">
        <title>Annotation of Pediculus humanus corporis strain USDA.</title>
        <authorList>
            <person name="Kirkness E."/>
            <person name="Hannick L."/>
            <person name="Hass B."/>
            <person name="Bruggner R."/>
            <person name="Lawson D."/>
            <person name="Bidwell S."/>
            <person name="Joardar V."/>
            <person name="Caler E."/>
            <person name="Walenz B."/>
            <person name="Inman J."/>
            <person name="Schobel S."/>
            <person name="Galinsky K."/>
            <person name="Amedeo P."/>
            <person name="Strausberg R."/>
        </authorList>
    </citation>
    <scope>NUCLEOTIDE SEQUENCE</scope>
    <source>
        <strain evidence="2">USDA</strain>
    </source>
</reference>
<dbReference type="eggNOG" id="KOG3307">
    <property type="taxonomic scope" value="Eukaryota"/>
</dbReference>
<dbReference type="VEuPathDB" id="VectorBase:PHUM458240"/>
<dbReference type="EnsemblMetazoa" id="PHUM458240-RA">
    <property type="protein sequence ID" value="PHUM458240-PA"/>
    <property type="gene ID" value="PHUM458240"/>
</dbReference>
<dbReference type="EMBL" id="DS235802">
    <property type="protein sequence ID" value="EEB17241.1"/>
    <property type="molecule type" value="Genomic_DNA"/>
</dbReference>
<evidence type="ECO:0000313" key="4">
    <source>
        <dbReference type="Proteomes" id="UP000009046"/>
    </source>
</evidence>
<reference evidence="3" key="3">
    <citation type="submission" date="2021-02" db="UniProtKB">
        <authorList>
            <consortium name="EnsemblMetazoa"/>
        </authorList>
    </citation>
    <scope>IDENTIFICATION</scope>
    <source>
        <strain evidence="3">USDA</strain>
    </source>
</reference>
<feature type="compositionally biased region" description="Polar residues" evidence="1">
    <location>
        <begin position="111"/>
        <end position="132"/>
    </location>
</feature>
<name>E0VV35_PEDHC</name>
<dbReference type="EMBL" id="AAZO01005572">
    <property type="status" value="NOT_ANNOTATED_CDS"/>
    <property type="molecule type" value="Genomic_DNA"/>
</dbReference>
<dbReference type="CTD" id="8230920"/>
<dbReference type="GeneID" id="8230920"/>
<protein>
    <submittedName>
        <fullName evidence="2 3">MAP3K12-binding inhibitory protein, putative</fullName>
    </submittedName>
</protein>
<organism>
    <name type="scientific">Pediculus humanus subsp. corporis</name>
    <name type="common">Body louse</name>
    <dbReference type="NCBI Taxonomy" id="121224"/>
    <lineage>
        <taxon>Eukaryota</taxon>
        <taxon>Metazoa</taxon>
        <taxon>Ecdysozoa</taxon>
        <taxon>Arthropoda</taxon>
        <taxon>Hexapoda</taxon>
        <taxon>Insecta</taxon>
        <taxon>Pterygota</taxon>
        <taxon>Neoptera</taxon>
        <taxon>Paraneoptera</taxon>
        <taxon>Psocodea</taxon>
        <taxon>Troctomorpha</taxon>
        <taxon>Phthiraptera</taxon>
        <taxon>Anoplura</taxon>
        <taxon>Pediculidae</taxon>
        <taxon>Pediculus</taxon>
    </lineage>
</organism>
<reference evidence="2" key="2">
    <citation type="submission" date="2007-04" db="EMBL/GenBank/DDBJ databases">
        <title>The genome of the human body louse.</title>
        <authorList>
            <consortium name="The Human Body Louse Genome Consortium"/>
            <person name="Kirkness E."/>
            <person name="Walenz B."/>
            <person name="Hass B."/>
            <person name="Bruggner R."/>
            <person name="Strausberg R."/>
        </authorList>
    </citation>
    <scope>NUCLEOTIDE SEQUENCE</scope>
    <source>
        <strain evidence="2">USDA</strain>
    </source>
</reference>
<keyword evidence="4" id="KW-1185">Reference proteome</keyword>
<feature type="region of interest" description="Disordered" evidence="1">
    <location>
        <begin position="110"/>
        <end position="132"/>
    </location>
</feature>
<dbReference type="FunCoup" id="E0VV35">
    <property type="interactions" value="510"/>
</dbReference>
<evidence type="ECO:0000256" key="1">
    <source>
        <dbReference type="SAM" id="MobiDB-lite"/>
    </source>
</evidence>
<dbReference type="InParanoid" id="E0VV35"/>
<dbReference type="KEGG" id="phu:Phum_PHUM458240"/>
<sequence>MNTESNKIQNNMLINNAECINLYEEVVETNIQNEVPLDLIQVKANLQEVKRRINSFVFRKRQQINLSNIQNFNIKNNEDSNESTCARVNALFKKPKNSSSHLKVHRVENTIGPSFQNSDENKSSSMKEYSLQDNCPPGAEERLINVEKHLNINKCSANVFSRLKAVEDRILYLESISPEYFYFEKRNNELTKDKPVNSKRTYSSLELDTKLQELENYTHTDFIIV</sequence>
<accession>E0VV35</accession>
<dbReference type="RefSeq" id="XP_002429979.1">
    <property type="nucleotide sequence ID" value="XM_002429934.1"/>
</dbReference>
<evidence type="ECO:0000313" key="2">
    <source>
        <dbReference type="EMBL" id="EEB17241.1"/>
    </source>
</evidence>
<dbReference type="OMA" id="NESTCAR"/>
<dbReference type="STRING" id="121224.E0VV35"/>
<dbReference type="HOGENOM" id="CLU_1231215_0_0_1"/>
<dbReference type="Proteomes" id="UP000009046">
    <property type="component" value="Unassembled WGS sequence"/>
</dbReference>
<gene>
    <name evidence="3" type="primary">8230920</name>
    <name evidence="2" type="ORF">Phum_PHUM458240</name>
</gene>
<evidence type="ECO:0000313" key="3">
    <source>
        <dbReference type="EnsemblMetazoa" id="PHUM458240-PA"/>
    </source>
</evidence>